<feature type="compositionally biased region" description="Polar residues" evidence="1">
    <location>
        <begin position="156"/>
        <end position="171"/>
    </location>
</feature>
<feature type="compositionally biased region" description="Polar residues" evidence="1">
    <location>
        <begin position="178"/>
        <end position="187"/>
    </location>
</feature>
<dbReference type="GO" id="GO:0004309">
    <property type="term" value="F:exopolyphosphatase activity"/>
    <property type="evidence" value="ECO:0007669"/>
    <property type="project" value="TreeGrafter"/>
</dbReference>
<dbReference type="Proteomes" id="UP000326396">
    <property type="component" value="Linkage Group LG3"/>
</dbReference>
<feature type="compositionally biased region" description="Polar residues" evidence="1">
    <location>
        <begin position="288"/>
        <end position="301"/>
    </location>
</feature>
<feature type="compositionally biased region" description="Basic and acidic residues" evidence="1">
    <location>
        <begin position="15"/>
        <end position="24"/>
    </location>
</feature>
<feature type="region of interest" description="Disordered" evidence="1">
    <location>
        <begin position="1"/>
        <end position="35"/>
    </location>
</feature>
<evidence type="ECO:0000313" key="3">
    <source>
        <dbReference type="Proteomes" id="UP000326396"/>
    </source>
</evidence>
<accession>A0A5N6N7F4</accession>
<feature type="region of interest" description="Disordered" evidence="1">
    <location>
        <begin position="565"/>
        <end position="641"/>
    </location>
</feature>
<dbReference type="Gene3D" id="3.90.1640.10">
    <property type="entry name" value="inorganic pyrophosphatase (n-terminal core)"/>
    <property type="match status" value="2"/>
</dbReference>
<evidence type="ECO:0000313" key="2">
    <source>
        <dbReference type="EMBL" id="KAD4385660.1"/>
    </source>
</evidence>
<feature type="compositionally biased region" description="Low complexity" evidence="1">
    <location>
        <begin position="621"/>
        <end position="632"/>
    </location>
</feature>
<dbReference type="PANTHER" id="PTHR12112">
    <property type="entry name" value="BNIP - RELATED"/>
    <property type="match status" value="1"/>
</dbReference>
<organism evidence="2 3">
    <name type="scientific">Mikania micrantha</name>
    <name type="common">bitter vine</name>
    <dbReference type="NCBI Taxonomy" id="192012"/>
    <lineage>
        <taxon>Eukaryota</taxon>
        <taxon>Viridiplantae</taxon>
        <taxon>Streptophyta</taxon>
        <taxon>Embryophyta</taxon>
        <taxon>Tracheophyta</taxon>
        <taxon>Spermatophyta</taxon>
        <taxon>Magnoliopsida</taxon>
        <taxon>eudicotyledons</taxon>
        <taxon>Gunneridae</taxon>
        <taxon>Pentapetalae</taxon>
        <taxon>asterids</taxon>
        <taxon>campanulids</taxon>
        <taxon>Asterales</taxon>
        <taxon>Asteraceae</taxon>
        <taxon>Asteroideae</taxon>
        <taxon>Heliantheae alliance</taxon>
        <taxon>Eupatorieae</taxon>
        <taxon>Mikania</taxon>
    </lineage>
</organism>
<sequence length="655" mass="72655">MEQRRFNKSVGNENLQKKLAESRRKGSRGQEQVPDIADFMNDMFFGAVNNEKKVYNLTGESGIVLDEDDFDSSTRSTSSRLTQEWLEEAKKLVASSPNRGLSRAEDHSPSRLTGSPRFGVSGPRLSTSSLIERDPLSRSARRHRAVDGFTGEILTKSANKTHSRNNSQTENSPPPNLSPTSAVQKWFNNILKPPNEITPPPDIIPPRASTHRRSRFENQSPPPPTLPSATMNTMPPTFDPTALVPPRLSAHRKSRFQNDPSLAQPQKAPSTTPPAGTQMLSPPKHLHGSTQRKSVSSSTCSFPEKQILSPPRNLVESAHRRSISSSTCFTGKIQKISSPINGQVKDLEPGQVDLNRFLKDQRIKIQKLMTGEIKGKAKIVLSGHSNSTSSMVSAISYAWLSDAKLRNRVAGDSVEMVVPVLNVSRGKMWKQRQAAWLFHHAGVDATALLFSDEIELEVLMMKKQLSIVVVGQEMLKINDEVGSKCTILTDNYCEDAYDLLQNPILKKLMLAGILLDTHNLNKATTRDTEAARLLAVGSTPNYGNSLYDQLTQEQRDDTFFEALRKTYGKPPNENNNLESASPREDKAHEDNYQSPKTFEKVSKKEVNQAKHDTFAPPAKPKAPTKQTPSPAKSSGPAREKGKNSFFLSKWFGFAK</sequence>
<dbReference type="AlphaFoldDB" id="A0A5N6N7F4"/>
<dbReference type="OrthoDB" id="374045at2759"/>
<feature type="region of interest" description="Disordered" evidence="1">
    <location>
        <begin position="92"/>
        <end position="318"/>
    </location>
</feature>
<dbReference type="SUPFAM" id="SSF64182">
    <property type="entry name" value="DHH phosphoesterases"/>
    <property type="match status" value="1"/>
</dbReference>
<dbReference type="InterPro" id="IPR038763">
    <property type="entry name" value="DHH_sf"/>
</dbReference>
<evidence type="ECO:0000256" key="1">
    <source>
        <dbReference type="SAM" id="MobiDB-lite"/>
    </source>
</evidence>
<reference evidence="2 3" key="1">
    <citation type="submission" date="2019-05" db="EMBL/GenBank/DDBJ databases">
        <title>Mikania micrantha, genome provides insights into the molecular mechanism of rapid growth.</title>
        <authorList>
            <person name="Liu B."/>
        </authorList>
    </citation>
    <scope>NUCLEOTIDE SEQUENCE [LARGE SCALE GENOMIC DNA]</scope>
    <source>
        <strain evidence="2">NLD-2019</strain>
        <tissue evidence="2">Leaf</tissue>
    </source>
</reference>
<protein>
    <submittedName>
        <fullName evidence="2">Uncharacterized protein</fullName>
    </submittedName>
</protein>
<feature type="compositionally biased region" description="Basic and acidic residues" evidence="1">
    <location>
        <begin position="581"/>
        <end position="613"/>
    </location>
</feature>
<name>A0A5N6N7F4_9ASTR</name>
<keyword evidence="3" id="KW-1185">Reference proteome</keyword>
<feature type="compositionally biased region" description="Polar residues" evidence="1">
    <location>
        <begin position="257"/>
        <end position="280"/>
    </location>
</feature>
<dbReference type="PANTHER" id="PTHR12112:SF39">
    <property type="entry name" value="EG:152A3.5 PROTEIN (FBGN0003116_PN PROTEIN)"/>
    <property type="match status" value="1"/>
</dbReference>
<dbReference type="GO" id="GO:0005737">
    <property type="term" value="C:cytoplasm"/>
    <property type="evidence" value="ECO:0007669"/>
    <property type="project" value="TreeGrafter"/>
</dbReference>
<proteinExistence type="predicted"/>
<gene>
    <name evidence="2" type="ORF">E3N88_25829</name>
</gene>
<comment type="caution">
    <text evidence="2">The sequence shown here is derived from an EMBL/GenBank/DDBJ whole genome shotgun (WGS) entry which is preliminary data.</text>
</comment>
<dbReference type="EMBL" id="SZYD01000013">
    <property type="protein sequence ID" value="KAD4385660.1"/>
    <property type="molecule type" value="Genomic_DNA"/>
</dbReference>